<name>A0A101M4P8_PICGL</name>
<comment type="caution">
    <text evidence="2">The sequence shown here is derived from an EMBL/GenBank/DDBJ whole genome shotgun (WGS) entry which is preliminary data.</text>
</comment>
<geneLocation type="mitochondrion" evidence="2"/>
<accession>A0A101M4P8</accession>
<feature type="compositionally biased region" description="Polar residues" evidence="1">
    <location>
        <begin position="84"/>
        <end position="104"/>
    </location>
</feature>
<keyword evidence="2" id="KW-0496">Mitochondrion</keyword>
<feature type="region of interest" description="Disordered" evidence="1">
    <location>
        <begin position="81"/>
        <end position="104"/>
    </location>
</feature>
<evidence type="ECO:0000313" key="2">
    <source>
        <dbReference type="EMBL" id="KUM50923.1"/>
    </source>
</evidence>
<dbReference type="AlphaFoldDB" id="A0A101M4P8"/>
<sequence>MRERRFKAPPRYRRFLMRERRFKAPRTTTLYRRLRKETPKASLGACLLWFRGKRRFGFLLSEASYRRVVLATLALWVNHPSLGENETSSLPVTNDAYTNSKPAS</sequence>
<organism evidence="2">
    <name type="scientific">Picea glauca</name>
    <name type="common">White spruce</name>
    <name type="synonym">Pinus glauca</name>
    <dbReference type="NCBI Taxonomy" id="3330"/>
    <lineage>
        <taxon>Eukaryota</taxon>
        <taxon>Viridiplantae</taxon>
        <taxon>Streptophyta</taxon>
        <taxon>Embryophyta</taxon>
        <taxon>Tracheophyta</taxon>
        <taxon>Spermatophyta</taxon>
        <taxon>Pinopsida</taxon>
        <taxon>Pinidae</taxon>
        <taxon>Conifers I</taxon>
        <taxon>Pinales</taxon>
        <taxon>Pinaceae</taxon>
        <taxon>Picea</taxon>
    </lineage>
</organism>
<reference evidence="2" key="1">
    <citation type="journal article" date="2015" name="Genome Biol. Evol.">
        <title>Organellar Genomes of White Spruce (Picea glauca): Assembly and Annotation.</title>
        <authorList>
            <person name="Jackman S.D."/>
            <person name="Warren R.L."/>
            <person name="Gibb E.A."/>
            <person name="Vandervalk B.P."/>
            <person name="Mohamadi H."/>
            <person name="Chu J."/>
            <person name="Raymond A."/>
            <person name="Pleasance S."/>
            <person name="Coope R."/>
            <person name="Wildung M.R."/>
            <person name="Ritland C.E."/>
            <person name="Bousquet J."/>
            <person name="Jones S.J."/>
            <person name="Bohlmann J."/>
            <person name="Birol I."/>
        </authorList>
    </citation>
    <scope>NUCLEOTIDE SEQUENCE [LARGE SCALE GENOMIC DNA]</scope>
    <source>
        <tissue evidence="2">Flushing bud</tissue>
    </source>
</reference>
<dbReference type="EMBL" id="LKAM01000001">
    <property type="protein sequence ID" value="KUM50923.1"/>
    <property type="molecule type" value="Genomic_DNA"/>
</dbReference>
<proteinExistence type="predicted"/>
<gene>
    <name evidence="2" type="ORF">ABT39_MTgene769</name>
</gene>
<protein>
    <submittedName>
        <fullName evidence="2">Uncharacterized protein</fullName>
    </submittedName>
</protein>
<evidence type="ECO:0000256" key="1">
    <source>
        <dbReference type="SAM" id="MobiDB-lite"/>
    </source>
</evidence>